<dbReference type="SUPFAM" id="SSF56322">
    <property type="entry name" value="ADC synthase"/>
    <property type="match status" value="1"/>
</dbReference>
<organism evidence="6 7">
    <name type="scientific">Metarhizium anisopliae (strain ARSEF 549)</name>
    <dbReference type="NCBI Taxonomy" id="3151832"/>
    <lineage>
        <taxon>Eukaryota</taxon>
        <taxon>Fungi</taxon>
        <taxon>Dikarya</taxon>
        <taxon>Ascomycota</taxon>
        <taxon>Pezizomycotina</taxon>
        <taxon>Sordariomycetes</taxon>
        <taxon>Hypocreomycetidae</taxon>
        <taxon>Hypocreales</taxon>
        <taxon>Clavicipitaceae</taxon>
        <taxon>Metarhizium</taxon>
    </lineage>
</organism>
<accession>A0A0B4EAE8</accession>
<dbReference type="InterPro" id="IPR005801">
    <property type="entry name" value="ADC_synthase"/>
</dbReference>
<gene>
    <name evidence="6" type="ORF">MAN_10848</name>
</gene>
<protein>
    <submittedName>
        <fullName evidence="6">Salicylate synthase</fullName>
    </submittedName>
</protein>
<dbReference type="GO" id="GO:0046872">
    <property type="term" value="F:metal ion binding"/>
    <property type="evidence" value="ECO:0007669"/>
    <property type="project" value="UniProtKB-KW"/>
</dbReference>
<evidence type="ECO:0000256" key="4">
    <source>
        <dbReference type="ARBA" id="ARBA00023239"/>
    </source>
</evidence>
<comment type="cofactor">
    <cofactor evidence="1">
        <name>Mg(2+)</name>
        <dbReference type="ChEBI" id="CHEBI:18420"/>
    </cofactor>
</comment>
<dbReference type="InterPro" id="IPR019999">
    <property type="entry name" value="Anth_synth_I-like"/>
</dbReference>
<dbReference type="GO" id="GO:0016833">
    <property type="term" value="F:oxo-acid-lyase activity"/>
    <property type="evidence" value="ECO:0007669"/>
    <property type="project" value="InterPro"/>
</dbReference>
<dbReference type="PANTHER" id="PTHR11236">
    <property type="entry name" value="AMINOBENZOATE/ANTHRANILATE SYNTHASE"/>
    <property type="match status" value="1"/>
</dbReference>
<dbReference type="PANTHER" id="PTHR11236:SF48">
    <property type="entry name" value="ISOCHORISMATE SYNTHASE MENF"/>
    <property type="match status" value="1"/>
</dbReference>
<evidence type="ECO:0000256" key="3">
    <source>
        <dbReference type="ARBA" id="ARBA00022842"/>
    </source>
</evidence>
<evidence type="ECO:0000256" key="1">
    <source>
        <dbReference type="ARBA" id="ARBA00001946"/>
    </source>
</evidence>
<dbReference type="Proteomes" id="UP000031186">
    <property type="component" value="Unassembled WGS sequence"/>
</dbReference>
<feature type="domain" description="Chorismate-utilising enzyme C-terminal" evidence="5">
    <location>
        <begin position="181"/>
        <end position="434"/>
    </location>
</feature>
<dbReference type="AlphaFoldDB" id="A0A0B4EAE8"/>
<dbReference type="NCBIfam" id="TIGR03494">
    <property type="entry name" value="salicyl_syn"/>
    <property type="match status" value="1"/>
</dbReference>
<dbReference type="GO" id="GO:0008909">
    <property type="term" value="F:isochorismate synthase activity"/>
    <property type="evidence" value="ECO:0007669"/>
    <property type="project" value="InterPro"/>
</dbReference>
<evidence type="ECO:0000313" key="6">
    <source>
        <dbReference type="EMBL" id="KID59215.1"/>
    </source>
</evidence>
<dbReference type="Pfam" id="PF00425">
    <property type="entry name" value="Chorismate_bind"/>
    <property type="match status" value="1"/>
</dbReference>
<dbReference type="GO" id="GO:0000162">
    <property type="term" value="P:L-tryptophan biosynthetic process"/>
    <property type="evidence" value="ECO:0007669"/>
    <property type="project" value="TreeGrafter"/>
</dbReference>
<keyword evidence="3" id="KW-0460">Magnesium</keyword>
<dbReference type="Gene3D" id="3.60.120.10">
    <property type="entry name" value="Anthranilate synthase"/>
    <property type="match status" value="1"/>
</dbReference>
<keyword evidence="2" id="KW-0479">Metal-binding</keyword>
<name>A0A0B4EAE8_METAF</name>
<keyword evidence="7" id="KW-1185">Reference proteome</keyword>
<evidence type="ECO:0000256" key="2">
    <source>
        <dbReference type="ARBA" id="ARBA00022723"/>
    </source>
</evidence>
<proteinExistence type="predicted"/>
<evidence type="ECO:0000259" key="5">
    <source>
        <dbReference type="Pfam" id="PF00425"/>
    </source>
</evidence>
<reference evidence="6 7" key="1">
    <citation type="journal article" date="2014" name="Proc. Natl. Acad. Sci. U.S.A.">
        <title>Trajectory and genomic determinants of fungal-pathogen speciation and host adaptation.</title>
        <authorList>
            <person name="Hu X."/>
            <person name="Xiao G."/>
            <person name="Zheng P."/>
            <person name="Shang Y."/>
            <person name="Su Y."/>
            <person name="Zhang X."/>
            <person name="Liu X."/>
            <person name="Zhan S."/>
            <person name="St Leger R.J."/>
            <person name="Wang C."/>
        </authorList>
    </citation>
    <scope>NUCLEOTIDE SEQUENCE [LARGE SCALE GENOMIC DNA]</scope>
    <source>
        <strain evidence="6 7">ARSEF 549</strain>
    </source>
</reference>
<dbReference type="VEuPathDB" id="FungiDB:MAN_10848"/>
<dbReference type="EMBL" id="AZNF01000035">
    <property type="protein sequence ID" value="KID59215.1"/>
    <property type="molecule type" value="Genomic_DNA"/>
</dbReference>
<evidence type="ECO:0000313" key="7">
    <source>
        <dbReference type="Proteomes" id="UP000031186"/>
    </source>
</evidence>
<sequence>MEAENADCFANVRTNIPFKLGNTIQVVCAILDAFNKSDYYAYERGDCWHIGIGSRASLHLDPTGKFVTLSAAEESSTRKVSPSFSDAAKSFVSKYSNPGEKVFGFVSFNYAFHVRGLHYSPGRWPLVSLMVPRVQITIQNKTVSITGCDSSYIKSIIDFAEKTREFPNKTVQKDVDTVENQQLYIKTVEQALNTIREHHVIKVIASRAVPILGKVDMRATLRHGRGANTPKRSFSLNHAGFQATGFSPELVLLCERGKILTEPLAGTRACKGSKVERQKFRHELENDPKEIVEHVISVKEAIHEFNQVCLPGTVIVEDLMSVRVRGDVQHLGSRVVGLLSSNKSAWDAFDIAFPSVTASGIPKSPALETIMGLEPNPRELYSGAVLLLEDTHFFEATLVLRTVFQDEQRQWVQVGAGIISQSNPQRELIETCEKLESIGPHVVLDDVQHQGPTTQGPVKAVP</sequence>
<comment type="caution">
    <text evidence="6">The sequence shown here is derived from an EMBL/GenBank/DDBJ whole genome shotgun (WGS) entry which is preliminary data.</text>
</comment>
<dbReference type="HOGENOM" id="CLU_006493_2_0_1"/>
<dbReference type="InterPro" id="IPR015890">
    <property type="entry name" value="Chorismate_C"/>
</dbReference>
<feature type="non-terminal residue" evidence="6">
    <location>
        <position position="1"/>
    </location>
</feature>
<dbReference type="InterPro" id="IPR019996">
    <property type="entry name" value="Salicylate_synthase"/>
</dbReference>
<keyword evidence="4" id="KW-0456">Lyase</keyword>